<dbReference type="HOGENOM" id="CLU_000570_2_1_1"/>
<comment type="caution">
    <text evidence="2">The sequence shown here is derived from an EMBL/GenBank/DDBJ whole genome shotgun (WGS) entry which is preliminary data.</text>
</comment>
<sequence>MAVEVEARALVESIRSKLWCLVTNEFVSTLNELLNVTVDLHDNSAQFLLELLQNADDSEFTCTDPMVKLTYRPGSLRVDCNETGFSEENVRAICDIKKSTKRFKSDASRYTGEKGIGFKSVFRVASQVWICSGHYRFKFNKHEPLGMITPTWSDFPEASLPGFTSFYLKLDEDYDASDLEQRLRTFEHVSLLFLRKIREIDLRIQLSDGTYLSRNIRRTDSGTARELSVSQRSVTQNFHYLVEHHHILSLSPVKARPNHVQSELILAFPADLSSWDVRSLRHNVYSFLPVNNYGFKFALQGDFLLTANRQQIDTSSPWNQSLRDGVADAFVRAVRRFNSDESPIKYQWPLYVPGPGTADFFQETRTSILANLNAEPVLETYAQGMAKPSELTYVDPERYADRKGTPFTLSSSTETRYLSSKYSTSAITSILSSFSVRHLSSEQFFSDLRSMIVSDAPSYRRREASWHAQLARILINLNLVVRHKGTLRELYIIPLANGHWTCAATQPVFVSESHRHANLSAHHAGFQVVDHDIMEQVDRRELFEKLGVATVTDTLLCEHISVLHASRTFRPELFTRTQLIFHARLLYKERWIPTDLWLVASDGQYLKGSKLYIPGGFKNNSPTAKVFRRLPEIFPLIHPEYISSSNGDKRFISYLIHNLYLSKVPRLVTFSKASRGGFKLSDEFKTIFEKCPTADALGVLHDHWSVYYPFIRPDTSEELADELSTSRDALVKAIRSLKVETSNGQQYLSTTVIPGLDPVLEEDFDHCTMPVLTMDKRKARDMRPMLENFDVYVHNDVSYYIDCLIWIKETARPQKEAFTHIYEALQSRFDSNDDPIEDLFKENALIYLPSVDQRLKRGRTKESSCWFTVDECANLGKTPEKEYPSCHSFFRSLLVMAQGQLPTLVQKAASVKPSTKLNEITECFLQLSKVMPEMSARGFRRTVRLLRNKPILPITMKGNQSTLPNFYAADDTSKWFIADRSHLRGSFIGVVPLLAFSVSDVVAMEDLLRALQLDARRLSKLAQSNTIAHRPFKFSDSKSKYIRRRVPFIDVLIPKSKSDSERERILKQLNNIRVSTADAIITTYKISHEGHQYKGTGCKARAAASLSNNTLQIYVPEHENTSRYPSFELVDEIAKHCGIDTPASVTLLYAALGEDSIATSQLTFEKSGLHVALPNSGESSSARWLSLSGGLVKVPNPLRYTDSDDDSTSGSDWAGPFDGFTLRLGRRKLKKRAGNHRHGKFADRRLKMMNIIDGEIDFSDDLTDGKTRWYWSQCPDPDRELQYLGERLLSQVFENELGRFYDPNIHWVSPLRTRAGLPGFGEREDHSWASSFPFMLVGDSMGDAARNFLLPRAPANLIQRIKESRVFFFEIASSGYGSDASIPWSTTQMENIHNFWLNEMLNESSGLMLILVRIGDMYTHPYFEYHFQPWELFASGILKLRPGWACEIIETMVESSMPRVAGSRTAAAGHRAIESNQHSVSTMQAQILPDLCPWRTPETGGTFFAKDVKSTYNYQPLREGEIRLLTVFPGEPTDPLRGMICTVAFEHAGIYKTLSYTWGEENQSMHRLSMPDGDLLIRTSLDAALRRLRRRENSIALWVDAICINQQDEITEKPSQIRLLGRIFQEANCTLAFLGADQESSCAIETLMQIRAKGIYGTCEKHWPKCLPACAPSWSEMNIPRAEDPIWQQIVAFFQRPWFRRAWVVQEAIAAPVVKVVCGKWIIDWDDLFLAIEHVERDIKCIPKVDRTAWQPFLTLARHREWEARHTRWSLIRMLETFRHVESGRMRDRLFALLGLAADGDRDEFEPDYQSDFEVIVSRFAEAFVCDGHGIELLTRAGLNPQSDRFPSWIPDWTVPRQISLSDSFDRGGVYNASGDSEGEFSVTKEQDFHEICVQGVLLSHIVEVSKNSNLPDGGDSFKNLKMYIQEVDKMVDKYLSQQSESDRERVKWQVPIAYVEPEDPDVIASSKALRKILKKDKYQGSKKQGLVQKAITSYLEADPNILEPESAAPEEECSAADDGLVGLVEKSKAYLSLLKGPVQGWRFVVTNTGLGGVAPNIVRRGDRISLLNGGKVPFILRPSDQRPGAFRLVGESFFLNLMDGTCFKAVDREYSTHIRIH</sequence>
<dbReference type="Pfam" id="PF26639">
    <property type="entry name" value="Het-6_barrel"/>
    <property type="match status" value="1"/>
</dbReference>
<dbReference type="PANTHER" id="PTHR32387">
    <property type="entry name" value="WU:FJ29H11"/>
    <property type="match status" value="1"/>
</dbReference>
<proteinExistence type="predicted"/>
<evidence type="ECO:0000313" key="2">
    <source>
        <dbReference type="EMBL" id="EXJ57656.1"/>
    </source>
</evidence>
<name>W9VZH4_9EURO</name>
<dbReference type="InterPro" id="IPR010730">
    <property type="entry name" value="HET"/>
</dbReference>
<evidence type="ECO:0000313" key="3">
    <source>
        <dbReference type="Proteomes" id="UP000019471"/>
    </source>
</evidence>
<reference evidence="2 3" key="1">
    <citation type="submission" date="2013-03" db="EMBL/GenBank/DDBJ databases">
        <title>The Genome Sequence of Cladophialophora psammophila CBS 110553.</title>
        <authorList>
            <consortium name="The Broad Institute Genomics Platform"/>
            <person name="Cuomo C."/>
            <person name="de Hoog S."/>
            <person name="Gorbushina A."/>
            <person name="Walker B."/>
            <person name="Young S.K."/>
            <person name="Zeng Q."/>
            <person name="Gargeya S."/>
            <person name="Fitzgerald M."/>
            <person name="Haas B."/>
            <person name="Abouelleil A."/>
            <person name="Allen A.W."/>
            <person name="Alvarado L."/>
            <person name="Arachchi H.M."/>
            <person name="Berlin A.M."/>
            <person name="Chapman S.B."/>
            <person name="Gainer-Dewar J."/>
            <person name="Goldberg J."/>
            <person name="Griggs A."/>
            <person name="Gujja S."/>
            <person name="Hansen M."/>
            <person name="Howarth C."/>
            <person name="Imamovic A."/>
            <person name="Ireland A."/>
            <person name="Larimer J."/>
            <person name="McCowan C."/>
            <person name="Murphy C."/>
            <person name="Pearson M."/>
            <person name="Poon T.W."/>
            <person name="Priest M."/>
            <person name="Roberts A."/>
            <person name="Saif S."/>
            <person name="Shea T."/>
            <person name="Sisk P."/>
            <person name="Sykes S."/>
            <person name="Wortman J."/>
            <person name="Nusbaum C."/>
            <person name="Birren B."/>
        </authorList>
    </citation>
    <scope>NUCLEOTIDE SEQUENCE [LARGE SCALE GENOMIC DNA]</scope>
    <source>
        <strain evidence="2 3">CBS 110553</strain>
    </source>
</reference>
<evidence type="ECO:0000259" key="1">
    <source>
        <dbReference type="Pfam" id="PF06985"/>
    </source>
</evidence>
<dbReference type="InterPro" id="IPR036890">
    <property type="entry name" value="HATPase_C_sf"/>
</dbReference>
<gene>
    <name evidence="2" type="ORF">A1O5_12446</name>
</gene>
<dbReference type="RefSeq" id="XP_007751205.1">
    <property type="nucleotide sequence ID" value="XM_007753015.1"/>
</dbReference>
<dbReference type="PANTHER" id="PTHR32387:SF0">
    <property type="entry name" value="PROTEIN NO VEIN"/>
    <property type="match status" value="1"/>
</dbReference>
<feature type="domain" description="Heterokaryon incompatibility" evidence="1">
    <location>
        <begin position="1551"/>
        <end position="1707"/>
    </location>
</feature>
<dbReference type="GeneID" id="19197132"/>
<dbReference type="NCBIfam" id="NF047352">
    <property type="entry name" value="P_loop_sacsin"/>
    <property type="match status" value="1"/>
</dbReference>
<keyword evidence="3" id="KW-1185">Reference proteome</keyword>
<dbReference type="EMBL" id="AMGX01000034">
    <property type="protein sequence ID" value="EXJ57656.1"/>
    <property type="molecule type" value="Genomic_DNA"/>
</dbReference>
<dbReference type="Proteomes" id="UP000019471">
    <property type="component" value="Unassembled WGS sequence"/>
</dbReference>
<organism evidence="2 3">
    <name type="scientific">Cladophialophora psammophila CBS 110553</name>
    <dbReference type="NCBI Taxonomy" id="1182543"/>
    <lineage>
        <taxon>Eukaryota</taxon>
        <taxon>Fungi</taxon>
        <taxon>Dikarya</taxon>
        <taxon>Ascomycota</taxon>
        <taxon>Pezizomycotina</taxon>
        <taxon>Eurotiomycetes</taxon>
        <taxon>Chaetothyriomycetidae</taxon>
        <taxon>Chaetothyriales</taxon>
        <taxon>Herpotrichiellaceae</taxon>
        <taxon>Cladophialophora</taxon>
    </lineage>
</organism>
<dbReference type="InterPro" id="IPR052957">
    <property type="entry name" value="Auxin_embryo_med"/>
</dbReference>
<dbReference type="STRING" id="1182543.W9VZH4"/>
<dbReference type="eggNOG" id="ENOG502QQIR">
    <property type="taxonomic scope" value="Eukaryota"/>
</dbReference>
<dbReference type="Pfam" id="PF06985">
    <property type="entry name" value="HET"/>
    <property type="match status" value="1"/>
</dbReference>
<dbReference type="SUPFAM" id="SSF55874">
    <property type="entry name" value="ATPase domain of HSP90 chaperone/DNA topoisomerase II/histidine kinase"/>
    <property type="match status" value="1"/>
</dbReference>
<dbReference type="Gene3D" id="3.30.565.10">
    <property type="entry name" value="Histidine kinase-like ATPase, C-terminal domain"/>
    <property type="match status" value="1"/>
</dbReference>
<accession>W9VZH4</accession>
<dbReference type="OrthoDB" id="2157530at2759"/>
<protein>
    <recommendedName>
        <fullName evidence="1">Heterokaryon incompatibility domain-containing protein</fullName>
    </recommendedName>
</protein>